<accession>A0A9N9JE67</accession>
<feature type="non-terminal residue" evidence="1">
    <location>
        <position position="87"/>
    </location>
</feature>
<gene>
    <name evidence="1" type="ORF">ALEPTO_LOCUS14432</name>
</gene>
<dbReference type="OrthoDB" id="10463796at2759"/>
<comment type="caution">
    <text evidence="1">The sequence shown here is derived from an EMBL/GenBank/DDBJ whole genome shotgun (WGS) entry which is preliminary data.</text>
</comment>
<organism evidence="1 2">
    <name type="scientific">Ambispora leptoticha</name>
    <dbReference type="NCBI Taxonomy" id="144679"/>
    <lineage>
        <taxon>Eukaryota</taxon>
        <taxon>Fungi</taxon>
        <taxon>Fungi incertae sedis</taxon>
        <taxon>Mucoromycota</taxon>
        <taxon>Glomeromycotina</taxon>
        <taxon>Glomeromycetes</taxon>
        <taxon>Archaeosporales</taxon>
        <taxon>Ambisporaceae</taxon>
        <taxon>Ambispora</taxon>
    </lineage>
</organism>
<proteinExistence type="predicted"/>
<dbReference type="AlphaFoldDB" id="A0A9N9JE67"/>
<dbReference type="Proteomes" id="UP000789508">
    <property type="component" value="Unassembled WGS sequence"/>
</dbReference>
<sequence length="87" mass="10425">PKAQAYYTKEGINKLAECAYCCRTFRKRQGYQLWNTGTYLCTLEEKIAYMVLGELRDRPTYTRWNRIYHRTRYGVDADKTINETKIN</sequence>
<evidence type="ECO:0000313" key="1">
    <source>
        <dbReference type="EMBL" id="CAG8776493.1"/>
    </source>
</evidence>
<reference evidence="1" key="1">
    <citation type="submission" date="2021-06" db="EMBL/GenBank/DDBJ databases">
        <authorList>
            <person name="Kallberg Y."/>
            <person name="Tangrot J."/>
            <person name="Rosling A."/>
        </authorList>
    </citation>
    <scope>NUCLEOTIDE SEQUENCE</scope>
    <source>
        <strain evidence="1">FL130A</strain>
    </source>
</reference>
<keyword evidence="2" id="KW-1185">Reference proteome</keyword>
<name>A0A9N9JE67_9GLOM</name>
<protein>
    <submittedName>
        <fullName evidence="1">14293_t:CDS:1</fullName>
    </submittedName>
</protein>
<feature type="non-terminal residue" evidence="1">
    <location>
        <position position="1"/>
    </location>
</feature>
<dbReference type="EMBL" id="CAJVPS010055982">
    <property type="protein sequence ID" value="CAG8776493.1"/>
    <property type="molecule type" value="Genomic_DNA"/>
</dbReference>
<evidence type="ECO:0000313" key="2">
    <source>
        <dbReference type="Proteomes" id="UP000789508"/>
    </source>
</evidence>